<evidence type="ECO:0000313" key="1">
    <source>
        <dbReference type="EMBL" id="OKH21851.1"/>
    </source>
</evidence>
<organism evidence="1 2">
    <name type="scientific">Hydrococcus rivularis NIES-593</name>
    <dbReference type="NCBI Taxonomy" id="1921803"/>
    <lineage>
        <taxon>Bacteria</taxon>
        <taxon>Bacillati</taxon>
        <taxon>Cyanobacteriota</taxon>
        <taxon>Cyanophyceae</taxon>
        <taxon>Pleurocapsales</taxon>
        <taxon>Hydrococcaceae</taxon>
        <taxon>Hydrococcus</taxon>
    </lineage>
</organism>
<dbReference type="AlphaFoldDB" id="A0A1U7HE83"/>
<dbReference type="STRING" id="1921803.NIES593_14355"/>
<dbReference type="EMBL" id="MRCB01000017">
    <property type="protein sequence ID" value="OKH21851.1"/>
    <property type="molecule type" value="Genomic_DNA"/>
</dbReference>
<sequence length="208" mass="23567">MENLLSLERAAKSIITNSSQKPSPNDLVNALLQAEKTAKRDKKRYSFLQLIGTWRLCFITGTQKTRQRAGIVLKSGRYLPSWVKIYLSYSPVGDGDSPEARGNIQNLVELGSLQFSFSGPVKFLSGKNILAFDFTRIIVKLFGFKLYEGYIRGGKTSEEKFYAERVGKQAFFAYFLVQENLIAARGRGGGLAFWGKDKTNDMERRRER</sequence>
<comment type="caution">
    <text evidence="1">The sequence shown here is derived from an EMBL/GenBank/DDBJ whole genome shotgun (WGS) entry which is preliminary data.</text>
</comment>
<gene>
    <name evidence="1" type="ORF">NIES593_14355</name>
</gene>
<protein>
    <recommendedName>
        <fullName evidence="3">Plastid lipid-associated protein/fibrillin conserved domain-containing protein</fullName>
    </recommendedName>
</protein>
<name>A0A1U7HE83_9CYAN</name>
<dbReference type="OrthoDB" id="463191at2"/>
<dbReference type="RefSeq" id="WP_073600239.1">
    <property type="nucleotide sequence ID" value="NZ_MRCB01000017.1"/>
</dbReference>
<dbReference type="Proteomes" id="UP000186868">
    <property type="component" value="Unassembled WGS sequence"/>
</dbReference>
<reference evidence="1 2" key="1">
    <citation type="submission" date="2016-11" db="EMBL/GenBank/DDBJ databases">
        <title>Draft Genome Sequences of Nine Cyanobacterial Strains from Diverse Habitats.</title>
        <authorList>
            <person name="Zhu T."/>
            <person name="Hou S."/>
            <person name="Lu X."/>
            <person name="Hess W.R."/>
        </authorList>
    </citation>
    <scope>NUCLEOTIDE SEQUENCE [LARGE SCALE GENOMIC DNA]</scope>
    <source>
        <strain evidence="1 2">NIES-593</strain>
    </source>
</reference>
<dbReference type="PANTHER" id="PTHR35690:SF1">
    <property type="entry name" value="OS01G0363500 PROTEIN"/>
    <property type="match status" value="1"/>
</dbReference>
<dbReference type="PANTHER" id="PTHR35690">
    <property type="entry name" value="OS01G0363500 PROTEIN"/>
    <property type="match status" value="1"/>
</dbReference>
<accession>A0A1U7HE83</accession>
<keyword evidence="2" id="KW-1185">Reference proteome</keyword>
<evidence type="ECO:0000313" key="2">
    <source>
        <dbReference type="Proteomes" id="UP000186868"/>
    </source>
</evidence>
<proteinExistence type="predicted"/>
<evidence type="ECO:0008006" key="3">
    <source>
        <dbReference type="Google" id="ProtNLM"/>
    </source>
</evidence>